<accession>A0A9P4QGZ3</accession>
<gene>
    <name evidence="1" type="ORF">EJ04DRAFT_582265</name>
</gene>
<dbReference type="EMBL" id="ML996355">
    <property type="protein sequence ID" value="KAF2727098.1"/>
    <property type="molecule type" value="Genomic_DNA"/>
</dbReference>
<evidence type="ECO:0000313" key="2">
    <source>
        <dbReference type="Proteomes" id="UP000799444"/>
    </source>
</evidence>
<evidence type="ECO:0000313" key="1">
    <source>
        <dbReference type="EMBL" id="KAF2727098.1"/>
    </source>
</evidence>
<protein>
    <submittedName>
        <fullName evidence="1">Uncharacterized protein</fullName>
    </submittedName>
</protein>
<proteinExistence type="predicted"/>
<dbReference type="Proteomes" id="UP000799444">
    <property type="component" value="Unassembled WGS sequence"/>
</dbReference>
<sequence length="567" mass="63261">MAYPTLYEPSRRFFDLPEIISPEGFSYPAHAPQKIPSPVAVLFLVKTTQAQRDELLRKLQDANNPWLEAVVPRPLAAVPWLRNFTPDVGVVFALAKYHCDAHIFVDARGLHDETCIVSQSPDWSGHQEGGLHRYDHEFARVELARARLLVSAATRDVSWFPGTLHEGQRFRETEAVTPSAEWEFVGRSVAYKWPGHLPTDLKLEAARPTIISMIYLSSEEMAQFEAALGVGAENKSVDIINWPADIEPATEVDMWHIFDAVRPHFVDTFGEVFGFFIDTFDLSAPLRDLKLLAVTRARSEQSDFRIDNSMDVVPIRKDRFFAAWDTAFNPAGRDTTDGVRCNDAMRALGLGTEQNGYGFGPRTNGRSSFANMTNPDVPLLLDGTCSLTVFFLQPVTGSQEHQLRALFSGWEACQFIRVPAGDGAVSSLIKYFQSPDYTCHVEKPPADFVAIDALTLSALAGYNWDEELRVYKGKPPSVLLGTTANVFHQDENGTEIAEDSVGYVVGRSAVHDGECYESWANSSRDCMGLMSFIEDGADEDQTGTGRYYWDCFDVGSEELEQLVVTRE</sequence>
<comment type="caution">
    <text evidence="1">The sequence shown here is derived from an EMBL/GenBank/DDBJ whole genome shotgun (WGS) entry which is preliminary data.</text>
</comment>
<dbReference type="OrthoDB" id="3796277at2759"/>
<keyword evidence="2" id="KW-1185">Reference proteome</keyword>
<reference evidence="1" key="1">
    <citation type="journal article" date="2020" name="Stud. Mycol.">
        <title>101 Dothideomycetes genomes: a test case for predicting lifestyles and emergence of pathogens.</title>
        <authorList>
            <person name="Haridas S."/>
            <person name="Albert R."/>
            <person name="Binder M."/>
            <person name="Bloem J."/>
            <person name="Labutti K."/>
            <person name="Salamov A."/>
            <person name="Andreopoulos B."/>
            <person name="Baker S."/>
            <person name="Barry K."/>
            <person name="Bills G."/>
            <person name="Bluhm B."/>
            <person name="Cannon C."/>
            <person name="Castanera R."/>
            <person name="Culley D."/>
            <person name="Daum C."/>
            <person name="Ezra D."/>
            <person name="Gonzalez J."/>
            <person name="Henrissat B."/>
            <person name="Kuo A."/>
            <person name="Liang C."/>
            <person name="Lipzen A."/>
            <person name="Lutzoni F."/>
            <person name="Magnuson J."/>
            <person name="Mondo S."/>
            <person name="Nolan M."/>
            <person name="Ohm R."/>
            <person name="Pangilinan J."/>
            <person name="Park H.-J."/>
            <person name="Ramirez L."/>
            <person name="Alfaro M."/>
            <person name="Sun H."/>
            <person name="Tritt A."/>
            <person name="Yoshinaga Y."/>
            <person name="Zwiers L.-H."/>
            <person name="Turgeon B."/>
            <person name="Goodwin S."/>
            <person name="Spatafora J."/>
            <person name="Crous P."/>
            <person name="Grigoriev I."/>
        </authorList>
    </citation>
    <scope>NUCLEOTIDE SEQUENCE</scope>
    <source>
        <strain evidence="1">CBS 125425</strain>
    </source>
</reference>
<organism evidence="1 2">
    <name type="scientific">Polyplosphaeria fusca</name>
    <dbReference type="NCBI Taxonomy" id="682080"/>
    <lineage>
        <taxon>Eukaryota</taxon>
        <taxon>Fungi</taxon>
        <taxon>Dikarya</taxon>
        <taxon>Ascomycota</taxon>
        <taxon>Pezizomycotina</taxon>
        <taxon>Dothideomycetes</taxon>
        <taxon>Pleosporomycetidae</taxon>
        <taxon>Pleosporales</taxon>
        <taxon>Tetraplosphaeriaceae</taxon>
        <taxon>Polyplosphaeria</taxon>
    </lineage>
</organism>
<dbReference type="AlphaFoldDB" id="A0A9P4QGZ3"/>
<name>A0A9P4QGZ3_9PLEO</name>